<dbReference type="EMBL" id="JAULSW010000004">
    <property type="protein sequence ID" value="KAK3386103.1"/>
    <property type="molecule type" value="Genomic_DNA"/>
</dbReference>
<proteinExistence type="predicted"/>
<dbReference type="AlphaFoldDB" id="A0AAE0NQZ0"/>
<evidence type="ECO:0000313" key="1">
    <source>
        <dbReference type="EMBL" id="KAK3386103.1"/>
    </source>
</evidence>
<organism evidence="1 2">
    <name type="scientific">Podospora didyma</name>
    <dbReference type="NCBI Taxonomy" id="330526"/>
    <lineage>
        <taxon>Eukaryota</taxon>
        <taxon>Fungi</taxon>
        <taxon>Dikarya</taxon>
        <taxon>Ascomycota</taxon>
        <taxon>Pezizomycotina</taxon>
        <taxon>Sordariomycetes</taxon>
        <taxon>Sordariomycetidae</taxon>
        <taxon>Sordariales</taxon>
        <taxon>Podosporaceae</taxon>
        <taxon>Podospora</taxon>
    </lineage>
</organism>
<protein>
    <submittedName>
        <fullName evidence="1">Uncharacterized protein</fullName>
    </submittedName>
</protein>
<keyword evidence="2" id="KW-1185">Reference proteome</keyword>
<name>A0AAE0NQZ0_9PEZI</name>
<reference evidence="1" key="2">
    <citation type="submission" date="2023-06" db="EMBL/GenBank/DDBJ databases">
        <authorList>
            <consortium name="Lawrence Berkeley National Laboratory"/>
            <person name="Haridas S."/>
            <person name="Hensen N."/>
            <person name="Bonometti L."/>
            <person name="Westerberg I."/>
            <person name="Brannstrom I.O."/>
            <person name="Guillou S."/>
            <person name="Cros-Aarteil S."/>
            <person name="Calhoun S."/>
            <person name="Kuo A."/>
            <person name="Mondo S."/>
            <person name="Pangilinan J."/>
            <person name="Riley R."/>
            <person name="LaButti K."/>
            <person name="Andreopoulos B."/>
            <person name="Lipzen A."/>
            <person name="Chen C."/>
            <person name="Yanf M."/>
            <person name="Daum C."/>
            <person name="Ng V."/>
            <person name="Clum A."/>
            <person name="Steindorff A."/>
            <person name="Ohm R."/>
            <person name="Martin F."/>
            <person name="Silar P."/>
            <person name="Natvig D."/>
            <person name="Lalanne C."/>
            <person name="Gautier V."/>
            <person name="Ament-velasquez S.L."/>
            <person name="Kruys A."/>
            <person name="Hutchinson M.I."/>
            <person name="Powell A.J."/>
            <person name="Barry K."/>
            <person name="Miller A.N."/>
            <person name="Grigoriev I.V."/>
            <person name="Debuchy R."/>
            <person name="Gladieux P."/>
            <person name="Thoren M.H."/>
            <person name="Johannesson H."/>
        </authorList>
    </citation>
    <scope>NUCLEOTIDE SEQUENCE</scope>
    <source>
        <strain evidence="1">CBS 232.78</strain>
    </source>
</reference>
<dbReference type="Proteomes" id="UP001285441">
    <property type="component" value="Unassembled WGS sequence"/>
</dbReference>
<sequence>MAHFVRRSGFVWRQIWIGMSRAVFLLLYLPLKWCLSGRITPEFSSKWHCPFRLDKGGNTEVNNNHLLGMRNS</sequence>
<gene>
    <name evidence="1" type="ORF">B0H63DRAFT_192074</name>
</gene>
<evidence type="ECO:0000313" key="2">
    <source>
        <dbReference type="Proteomes" id="UP001285441"/>
    </source>
</evidence>
<accession>A0AAE0NQZ0</accession>
<reference evidence="1" key="1">
    <citation type="journal article" date="2023" name="Mol. Phylogenet. Evol.">
        <title>Genome-scale phylogeny and comparative genomics of the fungal order Sordariales.</title>
        <authorList>
            <person name="Hensen N."/>
            <person name="Bonometti L."/>
            <person name="Westerberg I."/>
            <person name="Brannstrom I.O."/>
            <person name="Guillou S."/>
            <person name="Cros-Aarteil S."/>
            <person name="Calhoun S."/>
            <person name="Haridas S."/>
            <person name="Kuo A."/>
            <person name="Mondo S."/>
            <person name="Pangilinan J."/>
            <person name="Riley R."/>
            <person name="LaButti K."/>
            <person name="Andreopoulos B."/>
            <person name="Lipzen A."/>
            <person name="Chen C."/>
            <person name="Yan M."/>
            <person name="Daum C."/>
            <person name="Ng V."/>
            <person name="Clum A."/>
            <person name="Steindorff A."/>
            <person name="Ohm R.A."/>
            <person name="Martin F."/>
            <person name="Silar P."/>
            <person name="Natvig D.O."/>
            <person name="Lalanne C."/>
            <person name="Gautier V."/>
            <person name="Ament-Velasquez S.L."/>
            <person name="Kruys A."/>
            <person name="Hutchinson M.I."/>
            <person name="Powell A.J."/>
            <person name="Barry K."/>
            <person name="Miller A.N."/>
            <person name="Grigoriev I.V."/>
            <person name="Debuchy R."/>
            <person name="Gladieux P."/>
            <person name="Hiltunen Thoren M."/>
            <person name="Johannesson H."/>
        </authorList>
    </citation>
    <scope>NUCLEOTIDE SEQUENCE</scope>
    <source>
        <strain evidence="1">CBS 232.78</strain>
    </source>
</reference>
<comment type="caution">
    <text evidence="1">The sequence shown here is derived from an EMBL/GenBank/DDBJ whole genome shotgun (WGS) entry which is preliminary data.</text>
</comment>